<organism evidence="4 5">
    <name type="scientific">Thermanaeromonas toyohensis ToBE</name>
    <dbReference type="NCBI Taxonomy" id="698762"/>
    <lineage>
        <taxon>Bacteria</taxon>
        <taxon>Bacillati</taxon>
        <taxon>Bacillota</taxon>
        <taxon>Clostridia</taxon>
        <taxon>Neomoorellales</taxon>
        <taxon>Neomoorellaceae</taxon>
        <taxon>Thermanaeromonas</taxon>
    </lineage>
</organism>
<dbReference type="PROSITE" id="PS00101">
    <property type="entry name" value="HEXAPEP_TRANSFERASES"/>
    <property type="match status" value="1"/>
</dbReference>
<dbReference type="PANTHER" id="PTHR43300:SF6">
    <property type="entry name" value="ACETYLTRANSFERASE YVOF-RELATED"/>
    <property type="match status" value="1"/>
</dbReference>
<dbReference type="STRING" id="698762.SAMN00808754_0467"/>
<keyword evidence="5" id="KW-1185">Reference proteome</keyword>
<dbReference type="RefSeq" id="WP_269456754.1">
    <property type="nucleotide sequence ID" value="NZ_LT838272.1"/>
</dbReference>
<dbReference type="EMBL" id="LT838272">
    <property type="protein sequence ID" value="SMB91509.1"/>
    <property type="molecule type" value="Genomic_DNA"/>
</dbReference>
<dbReference type="SUPFAM" id="SSF51161">
    <property type="entry name" value="Trimeric LpxA-like enzymes"/>
    <property type="match status" value="1"/>
</dbReference>
<sequence length="148" mass="16281">MVYWRRITPLWRVIWNFSLIELSRFIPFLRFKNFLLRLVGIKVAPSASIGLMAMFDILRPDLISIGDNTIIGYNATILSHEFLPREYRLGKVEIGSWVLVGANVTILPGVRIGDGAVVAAGAVVTQDVPPGALVAGVPARVVKREGEV</sequence>
<dbReference type="AlphaFoldDB" id="A0A1W1VDN0"/>
<keyword evidence="3" id="KW-0472">Membrane</keyword>
<gene>
    <name evidence="4" type="ORF">SAMN00808754_0467</name>
</gene>
<proteinExistence type="predicted"/>
<keyword evidence="2" id="KW-0677">Repeat</keyword>
<dbReference type="Proteomes" id="UP000192569">
    <property type="component" value="Chromosome I"/>
</dbReference>
<dbReference type="InterPro" id="IPR050179">
    <property type="entry name" value="Trans_hexapeptide_repeat"/>
</dbReference>
<feature type="transmembrane region" description="Helical" evidence="3">
    <location>
        <begin position="34"/>
        <end position="55"/>
    </location>
</feature>
<dbReference type="Gene3D" id="2.160.10.10">
    <property type="entry name" value="Hexapeptide repeat proteins"/>
    <property type="match status" value="1"/>
</dbReference>
<reference evidence="4 5" key="1">
    <citation type="submission" date="2017-04" db="EMBL/GenBank/DDBJ databases">
        <authorList>
            <person name="Afonso C.L."/>
            <person name="Miller P.J."/>
            <person name="Scott M.A."/>
            <person name="Spackman E."/>
            <person name="Goraichik I."/>
            <person name="Dimitrov K.M."/>
            <person name="Suarez D.L."/>
            <person name="Swayne D.E."/>
        </authorList>
    </citation>
    <scope>NUCLEOTIDE SEQUENCE [LARGE SCALE GENOMIC DNA]</scope>
    <source>
        <strain evidence="4 5">ToBE</strain>
    </source>
</reference>
<keyword evidence="3" id="KW-0812">Transmembrane</keyword>
<dbReference type="GO" id="GO:0016740">
    <property type="term" value="F:transferase activity"/>
    <property type="evidence" value="ECO:0007669"/>
    <property type="project" value="UniProtKB-KW"/>
</dbReference>
<keyword evidence="1 4" id="KW-0808">Transferase</keyword>
<evidence type="ECO:0000256" key="2">
    <source>
        <dbReference type="ARBA" id="ARBA00022737"/>
    </source>
</evidence>
<name>A0A1W1VDN0_9FIRM</name>
<dbReference type="PANTHER" id="PTHR43300">
    <property type="entry name" value="ACETYLTRANSFERASE"/>
    <property type="match status" value="1"/>
</dbReference>
<evidence type="ECO:0000256" key="3">
    <source>
        <dbReference type="SAM" id="Phobius"/>
    </source>
</evidence>
<dbReference type="InterPro" id="IPR011004">
    <property type="entry name" value="Trimer_LpxA-like_sf"/>
</dbReference>
<accession>A0A1W1VDN0</accession>
<evidence type="ECO:0000313" key="4">
    <source>
        <dbReference type="EMBL" id="SMB91509.1"/>
    </source>
</evidence>
<dbReference type="InterPro" id="IPR018357">
    <property type="entry name" value="Hexapep_transf_CS"/>
</dbReference>
<keyword evidence="3" id="KW-1133">Transmembrane helix</keyword>
<dbReference type="Pfam" id="PF14602">
    <property type="entry name" value="Hexapep_2"/>
    <property type="match status" value="2"/>
</dbReference>
<dbReference type="InterPro" id="IPR001451">
    <property type="entry name" value="Hexapep"/>
</dbReference>
<evidence type="ECO:0000256" key="1">
    <source>
        <dbReference type="ARBA" id="ARBA00022679"/>
    </source>
</evidence>
<protein>
    <submittedName>
        <fullName evidence="4">Hexapeptide repeat of succinyl-transferase</fullName>
    </submittedName>
</protein>
<evidence type="ECO:0000313" key="5">
    <source>
        <dbReference type="Proteomes" id="UP000192569"/>
    </source>
</evidence>